<comment type="caution">
    <text evidence="1">The sequence shown here is derived from an EMBL/GenBank/DDBJ whole genome shotgun (WGS) entry which is preliminary data.</text>
</comment>
<dbReference type="Proteomes" id="UP000643525">
    <property type="component" value="Unassembled WGS sequence"/>
</dbReference>
<dbReference type="SUPFAM" id="SSF89232">
    <property type="entry name" value="Hypothetical protein TM1070"/>
    <property type="match status" value="1"/>
</dbReference>
<sequence>MSHDTALGRTSWAFAAGFMPEDSTGHEPEFTSRDELCLLNMTSSDACAEVTVYHPDRDPVGPYTVEVPADRVRHVRINDLIDPQAVPLGVAYGLRVETDVPLAIQLRHLDTRQAELGVAISSGVSGGR</sequence>
<dbReference type="PIRSF" id="PIRSF008711">
    <property type="entry name" value="UCP008711"/>
    <property type="match status" value="1"/>
</dbReference>
<dbReference type="InterPro" id="IPR036698">
    <property type="entry name" value="TM1070-like_sf"/>
</dbReference>
<accession>A0ABR9JBQ3</accession>
<keyword evidence="2" id="KW-1185">Reference proteome</keyword>
<evidence type="ECO:0000313" key="1">
    <source>
        <dbReference type="EMBL" id="MBE1523355.1"/>
    </source>
</evidence>
<name>A0ABR9JBQ3_9MICC</name>
<dbReference type="Gene3D" id="2.60.290.11">
    <property type="entry name" value="TM1070-like"/>
    <property type="match status" value="1"/>
</dbReference>
<reference evidence="1 2" key="1">
    <citation type="submission" date="2020-10" db="EMBL/GenBank/DDBJ databases">
        <title>Sequencing the genomes of 1000 actinobacteria strains.</title>
        <authorList>
            <person name="Klenk H.-P."/>
        </authorList>
    </citation>
    <scope>NUCLEOTIDE SEQUENCE [LARGE SCALE GENOMIC DNA]</scope>
    <source>
        <strain evidence="1 2">DSM 15666</strain>
    </source>
</reference>
<dbReference type="InterPro" id="IPR009794">
    <property type="entry name" value="ASRT"/>
</dbReference>
<protein>
    <recommendedName>
        <fullName evidence="3">Sensory rhodopsin transducer</fullName>
    </recommendedName>
</protein>
<proteinExistence type="predicted"/>
<dbReference type="Pfam" id="PF07100">
    <property type="entry name" value="ASRT"/>
    <property type="match status" value="1"/>
</dbReference>
<dbReference type="RefSeq" id="WP_192594517.1">
    <property type="nucleotide sequence ID" value="NZ_BAAALJ010000017.1"/>
</dbReference>
<gene>
    <name evidence="1" type="ORF">H4W27_000473</name>
</gene>
<evidence type="ECO:0008006" key="3">
    <source>
        <dbReference type="Google" id="ProtNLM"/>
    </source>
</evidence>
<evidence type="ECO:0000313" key="2">
    <source>
        <dbReference type="Proteomes" id="UP000643525"/>
    </source>
</evidence>
<dbReference type="EMBL" id="JADBED010000001">
    <property type="protein sequence ID" value="MBE1523355.1"/>
    <property type="molecule type" value="Genomic_DNA"/>
</dbReference>
<organism evidence="1 2">
    <name type="scientific">Nesterenkonia lutea</name>
    <dbReference type="NCBI Taxonomy" id="272919"/>
    <lineage>
        <taxon>Bacteria</taxon>
        <taxon>Bacillati</taxon>
        <taxon>Actinomycetota</taxon>
        <taxon>Actinomycetes</taxon>
        <taxon>Micrococcales</taxon>
        <taxon>Micrococcaceae</taxon>
        <taxon>Nesterenkonia</taxon>
    </lineage>
</organism>